<evidence type="ECO:0000313" key="3">
    <source>
        <dbReference type="EMBL" id="KJD44297.1"/>
    </source>
</evidence>
<evidence type="ECO:0000256" key="1">
    <source>
        <dbReference type="SAM" id="MobiDB-lite"/>
    </source>
</evidence>
<dbReference type="InterPro" id="IPR001853">
    <property type="entry name" value="DSBA-like_thioredoxin_dom"/>
</dbReference>
<dbReference type="SUPFAM" id="SSF52833">
    <property type="entry name" value="Thioredoxin-like"/>
    <property type="match status" value="1"/>
</dbReference>
<dbReference type="GO" id="GO:0016491">
    <property type="term" value="F:oxidoreductase activity"/>
    <property type="evidence" value="ECO:0007669"/>
    <property type="project" value="InterPro"/>
</dbReference>
<dbReference type="EMBL" id="JTHP01000038">
    <property type="protein sequence ID" value="KJD44297.1"/>
    <property type="molecule type" value="Genomic_DNA"/>
</dbReference>
<reference evidence="3 4" key="1">
    <citation type="submission" date="2014-11" db="EMBL/GenBank/DDBJ databases">
        <title>Draft Genome Sequences of Paenibacillus polymyxa NRRL B-30509 and Paenibacillus terrae NRRL B-30644, Strains from a Poultry Environment that Produce Tridecaptin A and Paenicidins.</title>
        <authorList>
            <person name="van Belkum M.J."/>
            <person name="Lohans C.T."/>
            <person name="Vederas J.C."/>
        </authorList>
    </citation>
    <scope>NUCLEOTIDE SEQUENCE [LARGE SCALE GENOMIC DNA]</scope>
    <source>
        <strain evidence="3 4">NRRL B-30644</strain>
    </source>
</reference>
<dbReference type="Pfam" id="PF01323">
    <property type="entry name" value="DSBA"/>
    <property type="match status" value="1"/>
</dbReference>
<evidence type="ECO:0000259" key="2">
    <source>
        <dbReference type="Pfam" id="PF01323"/>
    </source>
</evidence>
<dbReference type="RefSeq" id="WP_044647405.1">
    <property type="nucleotide sequence ID" value="NZ_JTHP01000038.1"/>
</dbReference>
<proteinExistence type="predicted"/>
<protein>
    <submittedName>
        <fullName evidence="3">DSBA oxidoreductase</fullName>
    </submittedName>
</protein>
<dbReference type="AlphaFoldDB" id="A0A0D7X2Q0"/>
<sequence>MNIEVWSDYMCPFCYIGKRRLEQVLQQFPHHDEVKLTFKSFELNPDAVKDSGKTINEELSAKYGVSLQEAQAMNDRMNENARSAGLEYNIHAMVPTNSLDAHRLTLWAQTQGKMLELSERLFQAVFIEGKHTGDPEVLTALAAEVGLDRDEAAAVLASDRYTDEVRADEAEGAELGVSGVPFFVFDRKFAVSGAQPDEVFHDALQKAWDERSPFTMVSASSSADDAGGVCTDDGCELPRREN</sequence>
<comment type="caution">
    <text evidence="3">The sequence shown here is derived from an EMBL/GenBank/DDBJ whole genome shotgun (WGS) entry which is preliminary data.</text>
</comment>
<dbReference type="OrthoDB" id="9799122at2"/>
<dbReference type="CDD" id="cd03024">
    <property type="entry name" value="DsbA_FrnE"/>
    <property type="match status" value="1"/>
</dbReference>
<dbReference type="PATRIC" id="fig|159743.3.peg.3977"/>
<dbReference type="Gene3D" id="3.40.30.10">
    <property type="entry name" value="Glutaredoxin"/>
    <property type="match status" value="1"/>
</dbReference>
<feature type="region of interest" description="Disordered" evidence="1">
    <location>
        <begin position="218"/>
        <end position="242"/>
    </location>
</feature>
<keyword evidence="4" id="KW-1185">Reference proteome</keyword>
<dbReference type="PANTHER" id="PTHR13887">
    <property type="entry name" value="GLUTATHIONE S-TRANSFERASE KAPPA"/>
    <property type="match status" value="1"/>
</dbReference>
<organism evidence="3 4">
    <name type="scientific">Paenibacillus terrae</name>
    <dbReference type="NCBI Taxonomy" id="159743"/>
    <lineage>
        <taxon>Bacteria</taxon>
        <taxon>Bacillati</taxon>
        <taxon>Bacillota</taxon>
        <taxon>Bacilli</taxon>
        <taxon>Bacillales</taxon>
        <taxon>Paenibacillaceae</taxon>
        <taxon>Paenibacillus</taxon>
    </lineage>
</organism>
<accession>A0A0D7X2Q0</accession>
<dbReference type="Proteomes" id="UP000032534">
    <property type="component" value="Unassembled WGS sequence"/>
</dbReference>
<gene>
    <name evidence="3" type="ORF">QD47_17875</name>
</gene>
<name>A0A0D7X2Q0_9BACL</name>
<feature type="domain" description="DSBA-like thioredoxin" evidence="2">
    <location>
        <begin position="3"/>
        <end position="205"/>
    </location>
</feature>
<dbReference type="PANTHER" id="PTHR13887:SF41">
    <property type="entry name" value="THIOREDOXIN SUPERFAMILY PROTEIN"/>
    <property type="match status" value="1"/>
</dbReference>
<dbReference type="InterPro" id="IPR036249">
    <property type="entry name" value="Thioredoxin-like_sf"/>
</dbReference>
<evidence type="ECO:0000313" key="4">
    <source>
        <dbReference type="Proteomes" id="UP000032534"/>
    </source>
</evidence>